<gene>
    <name evidence="5" type="primary">ORF43528</name>
</gene>
<dbReference type="PANTHER" id="PTHR28052:SF1">
    <property type="entry name" value="UPF0545 PROTEIN C22ORF39"/>
    <property type="match status" value="1"/>
</dbReference>
<dbReference type="InterPro" id="IPR021475">
    <property type="entry name" value="Pants/Emi1-like"/>
</dbReference>
<proteinExistence type="inferred from homology"/>
<sequence length="112" mass="13644">MVESHPKDIWLVRPCEIYNEEYRDCKTLLSRFYQHYIYGRQSDCTAWRTDYDNCMKYRNSKDLQAAEAVIKSERQRRNVRLQNAKSNDVWEYRKSPPAEWFAPLNSEEDNKR</sequence>
<reference evidence="5" key="1">
    <citation type="submission" date="2014-12" db="EMBL/GenBank/DDBJ databases">
        <title>Insight into the proteome of Arion vulgaris.</title>
        <authorList>
            <person name="Aradska J."/>
            <person name="Bulat T."/>
            <person name="Smidak R."/>
            <person name="Sarate P."/>
            <person name="Gangsoo J."/>
            <person name="Sialana F."/>
            <person name="Bilban M."/>
            <person name="Lubec G."/>
        </authorList>
    </citation>
    <scope>NUCLEOTIDE SEQUENCE</scope>
    <source>
        <tissue evidence="5">Skin</tissue>
    </source>
</reference>
<evidence type="ECO:0000256" key="3">
    <source>
        <dbReference type="ARBA" id="ARBA00044072"/>
    </source>
</evidence>
<evidence type="ECO:0000256" key="2">
    <source>
        <dbReference type="ARBA" id="ARBA00043942"/>
    </source>
</evidence>
<name>A0A0B6YZX2_9EUPU</name>
<dbReference type="Pfam" id="PF11326">
    <property type="entry name" value="PANTS-like"/>
    <property type="match status" value="1"/>
</dbReference>
<evidence type="ECO:0000313" key="5">
    <source>
        <dbReference type="EMBL" id="CEK61869.1"/>
    </source>
</evidence>
<dbReference type="EMBL" id="HACG01015004">
    <property type="protein sequence ID" value="CEK61869.1"/>
    <property type="molecule type" value="Transcribed_RNA"/>
</dbReference>
<comment type="subcellular location">
    <subcellularLocation>
        <location evidence="2">Synaptic cleft</location>
    </subcellularLocation>
</comment>
<dbReference type="AlphaFoldDB" id="A0A0B6YZX2"/>
<evidence type="ECO:0000256" key="1">
    <source>
        <dbReference type="ARBA" id="ARBA00006412"/>
    </source>
</evidence>
<dbReference type="GO" id="GO:0043083">
    <property type="term" value="C:synaptic cleft"/>
    <property type="evidence" value="ECO:0007669"/>
    <property type="project" value="UniProtKB-SubCell"/>
</dbReference>
<organism evidence="5">
    <name type="scientific">Arion vulgaris</name>
    <dbReference type="NCBI Taxonomy" id="1028688"/>
    <lineage>
        <taxon>Eukaryota</taxon>
        <taxon>Metazoa</taxon>
        <taxon>Spiralia</taxon>
        <taxon>Lophotrochozoa</taxon>
        <taxon>Mollusca</taxon>
        <taxon>Gastropoda</taxon>
        <taxon>Heterobranchia</taxon>
        <taxon>Euthyneura</taxon>
        <taxon>Panpulmonata</taxon>
        <taxon>Eupulmonata</taxon>
        <taxon>Stylommatophora</taxon>
        <taxon>Helicina</taxon>
        <taxon>Arionoidea</taxon>
        <taxon>Arionidae</taxon>
        <taxon>Arion</taxon>
    </lineage>
</organism>
<dbReference type="PANTHER" id="PTHR28052">
    <property type="entry name" value="UPF0545 PROTEIN C22ORF39"/>
    <property type="match status" value="1"/>
</dbReference>
<comment type="similarity">
    <text evidence="1">Belongs to the UPF0545 family.</text>
</comment>
<protein>
    <recommendedName>
        <fullName evidence="3">Synaptic plasticity regulator PANTS</fullName>
    </recommendedName>
    <alternativeName>
        <fullName evidence="4">Plasticity-associated neural transcript short</fullName>
    </alternativeName>
</protein>
<evidence type="ECO:0000256" key="4">
    <source>
        <dbReference type="ARBA" id="ARBA00044235"/>
    </source>
</evidence>
<accession>A0A0B6YZX2</accession>